<reference evidence="7" key="1">
    <citation type="submission" date="2017-04" db="EMBL/GenBank/DDBJ databases">
        <title>Complete Genome Sequences of Twelve Strains of a Stable Defined Moderately Diverse Mouse Microbiota 2 (sDMDMm2).</title>
        <authorList>
            <person name="Uchimura Y."/>
            <person name="Wyss M."/>
            <person name="Brugiroux S."/>
            <person name="Limenitakis J.P."/>
            <person name="Stecher B."/>
            <person name="McCoy K.D."/>
            <person name="Macpherson A.J."/>
        </authorList>
    </citation>
    <scope>NUCLEOTIDE SEQUENCE</scope>
    <source>
        <strain evidence="7">YL58</strain>
    </source>
</reference>
<dbReference type="AlphaFoldDB" id="A0A1C7IBC3"/>
<dbReference type="InterPro" id="IPR018385">
    <property type="entry name" value="C4_dicarb_anaerob_car-like"/>
</dbReference>
<feature type="transmembrane region" description="Helical" evidence="6">
    <location>
        <begin position="283"/>
        <end position="301"/>
    </location>
</feature>
<dbReference type="RefSeq" id="WP_065542398.1">
    <property type="nucleotide sequence ID" value="NZ_CP015405.2"/>
</dbReference>
<evidence type="ECO:0000256" key="3">
    <source>
        <dbReference type="ARBA" id="ARBA00022692"/>
    </source>
</evidence>
<gene>
    <name evidence="7" type="ORF">A4V09_10880</name>
</gene>
<feature type="transmembrane region" description="Helical" evidence="6">
    <location>
        <begin position="203"/>
        <end position="223"/>
    </location>
</feature>
<evidence type="ECO:0000256" key="1">
    <source>
        <dbReference type="ARBA" id="ARBA00004651"/>
    </source>
</evidence>
<dbReference type="InterPro" id="IPR051679">
    <property type="entry name" value="DASS-Related_Transporters"/>
</dbReference>
<sequence>MKRERKFKFSMPHAYVIMMTMVLISAILTWVLPAGQFDRAVDPALGRELVVAGSYHAVDANPIGPWAFCMSIFQGFVNAADIIFFLLFACGYVTLLMSTGTLNALVGSILRKIKDKDYFLIPIFFTLFALGGTTFGMNEEAWGLIPAFVAIAITLGYDRIVGASIVILGTGVGFAAAVLNPFTVGLGSSIAGIPSVGGKITTFRIVAFVCFVTVTIIYIMHYAKKIKKDPTKSYLYGVPEPTVTASRDEVMQMPFTGRQKLTLVGFGIIIMTIAVGVAKFGFYLQQLAAVFFIGMVITGLINKMGPSKIADSFVESSKSMVFTVLMIGFARSIEVVMSSGNIIDTAVLYLSNIVKGFPSGLSAFAMLLAQNLINFFVPSGTGQAVVTVPIMAPLADVVGLSREIAVIAYQFGDGFSKMFWPTGCAMMCGVMGIGMNKWYKFIWKLFLMWIAMEVILIMGAVMVGI</sequence>
<feature type="transmembrane region" description="Helical" evidence="6">
    <location>
        <begin position="141"/>
        <end position="158"/>
    </location>
</feature>
<proteinExistence type="predicted"/>
<feature type="transmembrane region" description="Helical" evidence="6">
    <location>
        <begin position="165"/>
        <end position="183"/>
    </location>
</feature>
<feature type="transmembrane region" description="Helical" evidence="6">
    <location>
        <begin position="441"/>
        <end position="463"/>
    </location>
</feature>
<feature type="transmembrane region" description="Helical" evidence="6">
    <location>
        <begin position="82"/>
        <end position="106"/>
    </location>
</feature>
<name>A0A1C7IBC3_9FIRM</name>
<feature type="transmembrane region" description="Helical" evidence="6">
    <location>
        <begin position="418"/>
        <end position="435"/>
    </location>
</feature>
<keyword evidence="3 6" id="KW-0812">Transmembrane</keyword>
<keyword evidence="5 6" id="KW-0472">Membrane</keyword>
<dbReference type="KEGG" id="byl:A4V09_10880"/>
<dbReference type="PANTHER" id="PTHR43652">
    <property type="entry name" value="BASIC AMINO ACID ANTIPORTER YFCC-RELATED"/>
    <property type="match status" value="1"/>
</dbReference>
<protein>
    <recommendedName>
        <fullName evidence="9">Ion transporter superfamily protein YfcC</fullName>
    </recommendedName>
</protein>
<evidence type="ECO:0000313" key="7">
    <source>
        <dbReference type="EMBL" id="ANU76224.1"/>
    </source>
</evidence>
<feature type="transmembrane region" description="Helical" evidence="6">
    <location>
        <begin position="12"/>
        <end position="32"/>
    </location>
</feature>
<feature type="transmembrane region" description="Helical" evidence="6">
    <location>
        <begin position="349"/>
        <end position="369"/>
    </location>
</feature>
<dbReference type="PANTHER" id="PTHR43652:SF6">
    <property type="entry name" value="ARGININE REPRESSOR"/>
    <property type="match status" value="1"/>
</dbReference>
<keyword evidence="2" id="KW-1003">Cell membrane</keyword>
<dbReference type="OrthoDB" id="255482at2"/>
<evidence type="ECO:0000256" key="2">
    <source>
        <dbReference type="ARBA" id="ARBA00022475"/>
    </source>
</evidence>
<evidence type="ECO:0008006" key="9">
    <source>
        <dbReference type="Google" id="ProtNLM"/>
    </source>
</evidence>
<dbReference type="Pfam" id="PF03606">
    <property type="entry name" value="DcuC"/>
    <property type="match status" value="1"/>
</dbReference>
<comment type="subcellular location">
    <subcellularLocation>
        <location evidence="1">Cell membrane</location>
        <topology evidence="1">Multi-pass membrane protein</topology>
    </subcellularLocation>
</comment>
<feature type="transmembrane region" description="Helical" evidence="6">
    <location>
        <begin position="118"/>
        <end position="135"/>
    </location>
</feature>
<evidence type="ECO:0000256" key="5">
    <source>
        <dbReference type="ARBA" id="ARBA00023136"/>
    </source>
</evidence>
<keyword evidence="4 6" id="KW-1133">Transmembrane helix</keyword>
<accession>A0A1C7IBC3</accession>
<dbReference type="STRING" id="1796616.A4V09_10880"/>
<dbReference type="GO" id="GO:0005886">
    <property type="term" value="C:plasma membrane"/>
    <property type="evidence" value="ECO:0007669"/>
    <property type="project" value="UniProtKB-SubCell"/>
</dbReference>
<evidence type="ECO:0000256" key="6">
    <source>
        <dbReference type="SAM" id="Phobius"/>
    </source>
</evidence>
<evidence type="ECO:0000313" key="8">
    <source>
        <dbReference type="Proteomes" id="UP000092574"/>
    </source>
</evidence>
<organism evidence="7 8">
    <name type="scientific">Blautia pseudococcoides</name>
    <dbReference type="NCBI Taxonomy" id="1796616"/>
    <lineage>
        <taxon>Bacteria</taxon>
        <taxon>Bacillati</taxon>
        <taxon>Bacillota</taxon>
        <taxon>Clostridia</taxon>
        <taxon>Lachnospirales</taxon>
        <taxon>Lachnospiraceae</taxon>
        <taxon>Blautia</taxon>
    </lineage>
</organism>
<evidence type="ECO:0000256" key="4">
    <source>
        <dbReference type="ARBA" id="ARBA00022989"/>
    </source>
</evidence>
<dbReference type="EMBL" id="CP015405">
    <property type="protein sequence ID" value="ANU76224.1"/>
    <property type="molecule type" value="Genomic_DNA"/>
</dbReference>
<keyword evidence="8" id="KW-1185">Reference proteome</keyword>
<dbReference type="Proteomes" id="UP000092574">
    <property type="component" value="Chromosome"/>
</dbReference>
<feature type="transmembrane region" description="Helical" evidence="6">
    <location>
        <begin position="261"/>
        <end position="277"/>
    </location>
</feature>